<evidence type="ECO:0000313" key="3">
    <source>
        <dbReference type="Proteomes" id="UP001302949"/>
    </source>
</evidence>
<sequence length="142" mass="16695">MIKAISKYLLSICILLLGVTNHLHAQKQKDSAFYSPIKPRKDTRHASLNTQHRNLTSVATSTSFDNRVNIVYGYSEEHEEDEKECIASHKKNIAKAYFHSAYFYNWYTKLFLFNTSQVLHFGKHFSQYPLNKLFVVFRVFRI</sequence>
<protein>
    <submittedName>
        <fullName evidence="2">Uncharacterized protein</fullName>
    </submittedName>
</protein>
<dbReference type="EMBL" id="JAYFUM010000015">
    <property type="protein sequence ID" value="MEA5140162.1"/>
    <property type="molecule type" value="Genomic_DNA"/>
</dbReference>
<keyword evidence="3" id="KW-1185">Reference proteome</keyword>
<accession>A0ABU5QC04</accession>
<name>A0ABU5QC04_9BACT</name>
<evidence type="ECO:0000256" key="1">
    <source>
        <dbReference type="SAM" id="SignalP"/>
    </source>
</evidence>
<comment type="caution">
    <text evidence="2">The sequence shown here is derived from an EMBL/GenBank/DDBJ whole genome shotgun (WGS) entry which is preliminary data.</text>
</comment>
<keyword evidence="1" id="KW-0732">Signal</keyword>
<proteinExistence type="predicted"/>
<dbReference type="RefSeq" id="WP_323297317.1">
    <property type="nucleotide sequence ID" value="NZ_JAYFUM010000015.1"/>
</dbReference>
<reference evidence="2 3" key="1">
    <citation type="submission" date="2023-12" db="EMBL/GenBank/DDBJ databases">
        <title>Novel species of the genus Arcicella isolated from rivers.</title>
        <authorList>
            <person name="Lu H."/>
        </authorList>
    </citation>
    <scope>NUCLEOTIDE SEQUENCE [LARGE SCALE GENOMIC DNA]</scope>
    <source>
        <strain evidence="2 3">KCTC 23307</strain>
    </source>
</reference>
<dbReference type="Proteomes" id="UP001302949">
    <property type="component" value="Unassembled WGS sequence"/>
</dbReference>
<gene>
    <name evidence="2" type="ORF">VB248_13510</name>
</gene>
<evidence type="ECO:0000313" key="2">
    <source>
        <dbReference type="EMBL" id="MEA5140162.1"/>
    </source>
</evidence>
<feature type="signal peptide" evidence="1">
    <location>
        <begin position="1"/>
        <end position="25"/>
    </location>
</feature>
<feature type="chain" id="PRO_5046001225" evidence="1">
    <location>
        <begin position="26"/>
        <end position="142"/>
    </location>
</feature>
<organism evidence="2 3">
    <name type="scientific">Arcicella rigui</name>
    <dbReference type="NCBI Taxonomy" id="797020"/>
    <lineage>
        <taxon>Bacteria</taxon>
        <taxon>Pseudomonadati</taxon>
        <taxon>Bacteroidota</taxon>
        <taxon>Cytophagia</taxon>
        <taxon>Cytophagales</taxon>
        <taxon>Flectobacillaceae</taxon>
        <taxon>Arcicella</taxon>
    </lineage>
</organism>